<proteinExistence type="predicted"/>
<organism evidence="1">
    <name type="scientific">Lentimicrobium saccharophilum</name>
    <dbReference type="NCBI Taxonomy" id="1678841"/>
    <lineage>
        <taxon>Bacteria</taxon>
        <taxon>Pseudomonadati</taxon>
        <taxon>Bacteroidota</taxon>
        <taxon>Bacteroidia</taxon>
        <taxon>Bacteroidales</taxon>
        <taxon>Lentimicrobiaceae</taxon>
        <taxon>Lentimicrobium</taxon>
    </lineage>
</organism>
<dbReference type="InterPro" id="IPR027829">
    <property type="entry name" value="DUF4625"/>
</dbReference>
<dbReference type="PATRIC" id="fig|1678841.3.peg.233"/>
<evidence type="ECO:0008006" key="3">
    <source>
        <dbReference type="Google" id="ProtNLM"/>
    </source>
</evidence>
<evidence type="ECO:0000313" key="2">
    <source>
        <dbReference type="Proteomes" id="UP000053091"/>
    </source>
</evidence>
<accession>A0A0S7BXS9</accession>
<gene>
    <name evidence="1" type="ORF">TBC1_11196</name>
</gene>
<dbReference type="Proteomes" id="UP000053091">
    <property type="component" value="Unassembled WGS sequence"/>
</dbReference>
<dbReference type="Pfam" id="PF15418">
    <property type="entry name" value="DUF4625"/>
    <property type="match status" value="1"/>
</dbReference>
<name>A0A0S7BXS9_9BACT</name>
<keyword evidence="2" id="KW-1185">Reference proteome</keyword>
<evidence type="ECO:0000313" key="1">
    <source>
        <dbReference type="EMBL" id="GAP42068.1"/>
    </source>
</evidence>
<protein>
    <recommendedName>
        <fullName evidence="3">DUF4625 domain-containing protein</fullName>
    </recommendedName>
</protein>
<sequence length="193" mass="21760">MRLAVTGAFHKDIPFKQIFNHPGAACFQLARCSFNLKTMKPVLPFFVILLLLTLFISCDKEAKDDVYPEIKMDCCGGFPLNCDEVDRGSSFTFVAQFSDNEELGAFSLDIHNNFDHHTHSTDPVPCEPEPIKDPVNPFRLIKEYQIPSGMTSHLAEVEINIPADVDPGDYHLMVRLTDKAGWQTLKGISFKIR</sequence>
<dbReference type="STRING" id="1678841.TBC1_11196"/>
<dbReference type="EMBL" id="DF968182">
    <property type="protein sequence ID" value="GAP42068.1"/>
    <property type="molecule type" value="Genomic_DNA"/>
</dbReference>
<reference evidence="1" key="1">
    <citation type="journal article" date="2015" name="Genome Announc.">
        <title>Draft Genome Sequence of Bacteroidales Strain TBC1, a Novel Isolate from a Methanogenic Wastewater Treatment System.</title>
        <authorList>
            <person name="Tourlousse D.M."/>
            <person name="Matsuura N."/>
            <person name="Sun L."/>
            <person name="Toyonaga M."/>
            <person name="Kuroda K."/>
            <person name="Ohashi A."/>
            <person name="Cruz R."/>
            <person name="Yamaguchi T."/>
            <person name="Sekiguchi Y."/>
        </authorList>
    </citation>
    <scope>NUCLEOTIDE SEQUENCE [LARGE SCALE GENOMIC DNA]</scope>
    <source>
        <strain evidence="1">TBC1</strain>
    </source>
</reference>
<dbReference type="AlphaFoldDB" id="A0A0S7BXS9"/>